<gene>
    <name evidence="1" type="primary">ORF172439</name>
</gene>
<dbReference type="EMBL" id="HACG01042827">
    <property type="protein sequence ID" value="CEK89692.1"/>
    <property type="molecule type" value="Transcribed_RNA"/>
</dbReference>
<evidence type="ECO:0000313" key="1">
    <source>
        <dbReference type="EMBL" id="CEK89692.1"/>
    </source>
</evidence>
<dbReference type="AlphaFoldDB" id="A0A0B7B9V9"/>
<name>A0A0B7B9V9_9EUPU</name>
<accession>A0A0B7B9V9</accession>
<proteinExistence type="predicted"/>
<reference evidence="1" key="1">
    <citation type="submission" date="2014-12" db="EMBL/GenBank/DDBJ databases">
        <title>Insight into the proteome of Arion vulgaris.</title>
        <authorList>
            <person name="Aradska J."/>
            <person name="Bulat T."/>
            <person name="Smidak R."/>
            <person name="Sarate P."/>
            <person name="Gangsoo J."/>
            <person name="Sialana F."/>
            <person name="Bilban M."/>
            <person name="Lubec G."/>
        </authorList>
    </citation>
    <scope>NUCLEOTIDE SEQUENCE</scope>
    <source>
        <tissue evidence="1">Skin</tissue>
    </source>
</reference>
<protein>
    <submittedName>
        <fullName evidence="1">Uncharacterized protein</fullName>
    </submittedName>
</protein>
<organism evidence="1">
    <name type="scientific">Arion vulgaris</name>
    <dbReference type="NCBI Taxonomy" id="1028688"/>
    <lineage>
        <taxon>Eukaryota</taxon>
        <taxon>Metazoa</taxon>
        <taxon>Spiralia</taxon>
        <taxon>Lophotrochozoa</taxon>
        <taxon>Mollusca</taxon>
        <taxon>Gastropoda</taxon>
        <taxon>Heterobranchia</taxon>
        <taxon>Euthyneura</taxon>
        <taxon>Panpulmonata</taxon>
        <taxon>Eupulmonata</taxon>
        <taxon>Stylommatophora</taxon>
        <taxon>Helicina</taxon>
        <taxon>Arionoidea</taxon>
        <taxon>Arionidae</taxon>
        <taxon>Arion</taxon>
    </lineage>
</organism>
<sequence length="53" mass="6047">MTWLVSWPTSSWHQLPDDDIIISQDVALSVFNVLIFEQILSAGPNLIFMAVMR</sequence>